<organism evidence="2 3">
    <name type="scientific">Roseivivax isoporae LMG 25204</name>
    <dbReference type="NCBI Taxonomy" id="1449351"/>
    <lineage>
        <taxon>Bacteria</taxon>
        <taxon>Pseudomonadati</taxon>
        <taxon>Pseudomonadota</taxon>
        <taxon>Alphaproteobacteria</taxon>
        <taxon>Rhodobacterales</taxon>
        <taxon>Roseobacteraceae</taxon>
        <taxon>Roseivivax</taxon>
    </lineage>
</organism>
<evidence type="ECO:0000313" key="3">
    <source>
        <dbReference type="Proteomes" id="UP000023430"/>
    </source>
</evidence>
<reference evidence="2 3" key="1">
    <citation type="submission" date="2014-01" db="EMBL/GenBank/DDBJ databases">
        <title>Roseivivax isoporae LMG 25204 Genome Sequencing.</title>
        <authorList>
            <person name="Lai Q."/>
            <person name="Li G."/>
            <person name="Shao Z."/>
        </authorList>
    </citation>
    <scope>NUCLEOTIDE SEQUENCE [LARGE SCALE GENOMIC DNA]</scope>
    <source>
        <strain evidence="2 3">LMG 25204</strain>
    </source>
</reference>
<dbReference type="AlphaFoldDB" id="X7FB89"/>
<feature type="region of interest" description="Disordered" evidence="1">
    <location>
        <begin position="16"/>
        <end position="39"/>
    </location>
</feature>
<comment type="caution">
    <text evidence="2">The sequence shown here is derived from an EMBL/GenBank/DDBJ whole genome shotgun (WGS) entry which is preliminary data.</text>
</comment>
<accession>X7FB89</accession>
<protein>
    <submittedName>
        <fullName evidence="2">Uncharacterized protein</fullName>
    </submittedName>
</protein>
<proteinExistence type="predicted"/>
<gene>
    <name evidence="2" type="ORF">RISW2_19635</name>
</gene>
<sequence length="39" mass="4627">MLGIYARSFMTATGHADDPRRAVRWTPPRRRDETRRIRG</sequence>
<name>X7FB89_9RHOB</name>
<evidence type="ECO:0000256" key="1">
    <source>
        <dbReference type="SAM" id="MobiDB-lite"/>
    </source>
</evidence>
<feature type="compositionally biased region" description="Basic and acidic residues" evidence="1">
    <location>
        <begin position="29"/>
        <end position="39"/>
    </location>
</feature>
<dbReference type="Proteomes" id="UP000023430">
    <property type="component" value="Unassembled WGS sequence"/>
</dbReference>
<dbReference type="EMBL" id="JAME01000006">
    <property type="protein sequence ID" value="ETX30020.1"/>
    <property type="molecule type" value="Genomic_DNA"/>
</dbReference>
<dbReference type="STRING" id="1449351.RISW2_19635"/>
<evidence type="ECO:0000313" key="2">
    <source>
        <dbReference type="EMBL" id="ETX30020.1"/>
    </source>
</evidence>
<keyword evidence="3" id="KW-1185">Reference proteome</keyword>